<name>A0A194VBD7_CYTMA</name>
<dbReference type="Proteomes" id="UP000078576">
    <property type="component" value="Unassembled WGS sequence"/>
</dbReference>
<evidence type="ECO:0000259" key="5">
    <source>
        <dbReference type="Pfam" id="PF04082"/>
    </source>
</evidence>
<evidence type="ECO:0000256" key="4">
    <source>
        <dbReference type="ARBA" id="ARBA00023242"/>
    </source>
</evidence>
<dbReference type="OrthoDB" id="3364175at2759"/>
<dbReference type="GO" id="GO:0008270">
    <property type="term" value="F:zinc ion binding"/>
    <property type="evidence" value="ECO:0007669"/>
    <property type="project" value="InterPro"/>
</dbReference>
<evidence type="ECO:0000256" key="3">
    <source>
        <dbReference type="ARBA" id="ARBA00023163"/>
    </source>
</evidence>
<dbReference type="STRING" id="694573.A0A194VBD7"/>
<accession>A0A194VBD7</accession>
<keyword evidence="2" id="KW-0238">DNA-binding</keyword>
<keyword evidence="4" id="KW-0539">Nucleus</keyword>
<gene>
    <name evidence="6" type="ORF">VP1G_08490</name>
</gene>
<dbReference type="PANTHER" id="PTHR47424:SF3">
    <property type="entry name" value="REGULATORY PROTEIN GAL4"/>
    <property type="match status" value="1"/>
</dbReference>
<keyword evidence="3" id="KW-0804">Transcription</keyword>
<keyword evidence="1" id="KW-0805">Transcription regulation</keyword>
<evidence type="ECO:0000256" key="2">
    <source>
        <dbReference type="ARBA" id="ARBA00023125"/>
    </source>
</evidence>
<evidence type="ECO:0000256" key="1">
    <source>
        <dbReference type="ARBA" id="ARBA00023015"/>
    </source>
</evidence>
<proteinExistence type="predicted"/>
<organism evidence="6 7">
    <name type="scientific">Cytospora mali</name>
    <name type="common">Apple Valsa canker fungus</name>
    <name type="synonym">Valsa mali</name>
    <dbReference type="NCBI Taxonomy" id="578113"/>
    <lineage>
        <taxon>Eukaryota</taxon>
        <taxon>Fungi</taxon>
        <taxon>Dikarya</taxon>
        <taxon>Ascomycota</taxon>
        <taxon>Pezizomycotina</taxon>
        <taxon>Sordariomycetes</taxon>
        <taxon>Sordariomycetidae</taxon>
        <taxon>Diaporthales</taxon>
        <taxon>Cytosporaceae</taxon>
        <taxon>Cytospora</taxon>
    </lineage>
</organism>
<dbReference type="GO" id="GO:0006351">
    <property type="term" value="P:DNA-templated transcription"/>
    <property type="evidence" value="ECO:0007669"/>
    <property type="project" value="InterPro"/>
</dbReference>
<sequence>MATVTSASWDMSATDRAAKAEIFFARAKALCLDQMLSGASLETVQAMLLMSQYLQGTHRSVMTWNIHGLAVKAAFQLGLHTTASLKSHSPLERELRTRTWYACIILDSNIEYPEHGILPVASKVLQIEHQLLEWQAALPPLLALTTPEEVQSSDEYSLGRRFRVILTVRYHNVRILAHRRMLDLYLASIERGQNYGAEDSMLRQVGQSPVYGDVGVSDQALKETLEQALTCLPMIDKGNKMVDKCAKFTNTLHQCLLLLERSDANDVQGKINGDESVSPTSTPRTVPNGVPYPYVPIPIDASHFDLGALGWDTEGFLSSLNNAGFVDGFQESDLFC</sequence>
<dbReference type="CDD" id="cd12148">
    <property type="entry name" value="fungal_TF_MHR"/>
    <property type="match status" value="1"/>
</dbReference>
<dbReference type="EMBL" id="KN714773">
    <property type="protein sequence ID" value="KUI61337.1"/>
    <property type="molecule type" value="Genomic_DNA"/>
</dbReference>
<feature type="domain" description="Xylanolytic transcriptional activator regulatory" evidence="5">
    <location>
        <begin position="18"/>
        <end position="108"/>
    </location>
</feature>
<dbReference type="InterPro" id="IPR007219">
    <property type="entry name" value="XnlR_reg_dom"/>
</dbReference>
<reference evidence="7" key="1">
    <citation type="submission" date="2014-12" db="EMBL/GenBank/DDBJ databases">
        <title>Genome Sequence of Valsa Canker Pathogens Uncovers a Specific Adaption of Colonization on Woody Bark.</title>
        <authorList>
            <person name="Yin Z."/>
            <person name="Liu H."/>
            <person name="Gao X."/>
            <person name="Li Z."/>
            <person name="Song N."/>
            <person name="Ke X."/>
            <person name="Dai Q."/>
            <person name="Wu Y."/>
            <person name="Sun Y."/>
            <person name="Xu J.-R."/>
            <person name="Kang Z.K."/>
            <person name="Wang L."/>
            <person name="Huang L."/>
        </authorList>
    </citation>
    <scope>NUCLEOTIDE SEQUENCE [LARGE SCALE GENOMIC DNA]</scope>
    <source>
        <strain evidence="7">SXYL134</strain>
    </source>
</reference>
<dbReference type="InterPro" id="IPR051127">
    <property type="entry name" value="Fungal_SecMet_Regulators"/>
</dbReference>
<dbReference type="GO" id="GO:0000981">
    <property type="term" value="F:DNA-binding transcription factor activity, RNA polymerase II-specific"/>
    <property type="evidence" value="ECO:0007669"/>
    <property type="project" value="TreeGrafter"/>
</dbReference>
<evidence type="ECO:0000313" key="7">
    <source>
        <dbReference type="Proteomes" id="UP000078576"/>
    </source>
</evidence>
<dbReference type="GO" id="GO:0000978">
    <property type="term" value="F:RNA polymerase II cis-regulatory region sequence-specific DNA binding"/>
    <property type="evidence" value="ECO:0007669"/>
    <property type="project" value="TreeGrafter"/>
</dbReference>
<dbReference type="GO" id="GO:0005634">
    <property type="term" value="C:nucleus"/>
    <property type="evidence" value="ECO:0007669"/>
    <property type="project" value="TreeGrafter"/>
</dbReference>
<protein>
    <recommendedName>
        <fullName evidence="5">Xylanolytic transcriptional activator regulatory domain-containing protein</fullName>
    </recommendedName>
</protein>
<dbReference type="Pfam" id="PF04082">
    <property type="entry name" value="Fungal_trans"/>
    <property type="match status" value="1"/>
</dbReference>
<keyword evidence="7" id="KW-1185">Reference proteome</keyword>
<evidence type="ECO:0000313" key="6">
    <source>
        <dbReference type="EMBL" id="KUI61337.1"/>
    </source>
</evidence>
<dbReference type="GO" id="GO:0000435">
    <property type="term" value="P:positive regulation of transcription from RNA polymerase II promoter by galactose"/>
    <property type="evidence" value="ECO:0007669"/>
    <property type="project" value="TreeGrafter"/>
</dbReference>
<dbReference type="AlphaFoldDB" id="A0A194VBD7"/>
<dbReference type="PANTHER" id="PTHR47424">
    <property type="entry name" value="REGULATORY PROTEIN GAL4"/>
    <property type="match status" value="1"/>
</dbReference>